<comment type="caution">
    <text evidence="2">The sequence shown here is derived from an EMBL/GenBank/DDBJ whole genome shotgun (WGS) entry which is preliminary data.</text>
</comment>
<evidence type="ECO:0000256" key="1">
    <source>
        <dbReference type="SAM" id="Phobius"/>
    </source>
</evidence>
<reference evidence="2 3" key="1">
    <citation type="submission" date="2024-05" db="EMBL/GenBank/DDBJ databases">
        <authorList>
            <person name="Jiang F."/>
        </authorList>
    </citation>
    <scope>NUCLEOTIDE SEQUENCE [LARGE SCALE GENOMIC DNA]</scope>
    <source>
        <strain evidence="2 3">LZ166</strain>
    </source>
</reference>
<protein>
    <submittedName>
        <fullName evidence="2">Uncharacterized protein</fullName>
    </submittedName>
</protein>
<accession>A0ABV3SIT1</accession>
<dbReference type="Proteomes" id="UP001556692">
    <property type="component" value="Unassembled WGS sequence"/>
</dbReference>
<keyword evidence="1" id="KW-1133">Transmembrane helix</keyword>
<keyword evidence="3" id="KW-1185">Reference proteome</keyword>
<keyword evidence="1" id="KW-0472">Membrane</keyword>
<keyword evidence="1" id="KW-0812">Transmembrane</keyword>
<evidence type="ECO:0000313" key="2">
    <source>
        <dbReference type="EMBL" id="MEX0405530.1"/>
    </source>
</evidence>
<evidence type="ECO:0000313" key="3">
    <source>
        <dbReference type="Proteomes" id="UP001556692"/>
    </source>
</evidence>
<organism evidence="2 3">
    <name type="scientific">Aquibium pacificus</name>
    <dbReference type="NCBI Taxonomy" id="3153579"/>
    <lineage>
        <taxon>Bacteria</taxon>
        <taxon>Pseudomonadati</taxon>
        <taxon>Pseudomonadota</taxon>
        <taxon>Alphaproteobacteria</taxon>
        <taxon>Hyphomicrobiales</taxon>
        <taxon>Phyllobacteriaceae</taxon>
        <taxon>Aquibium</taxon>
    </lineage>
</organism>
<name>A0ABV3SIT1_9HYPH</name>
<proteinExistence type="predicted"/>
<feature type="transmembrane region" description="Helical" evidence="1">
    <location>
        <begin position="12"/>
        <end position="34"/>
    </location>
</feature>
<dbReference type="RefSeq" id="WP_367953424.1">
    <property type="nucleotide sequence ID" value="NZ_JBDPGJ010000002.1"/>
</dbReference>
<dbReference type="EMBL" id="JBDPGJ010000002">
    <property type="protein sequence ID" value="MEX0405530.1"/>
    <property type="molecule type" value="Genomic_DNA"/>
</dbReference>
<sequence length="44" mass="4996">MAEPSPKSRRKLIAVFWVCLIDIVALFADVSTISDWIGRSGWFL</sequence>
<gene>
    <name evidence="2" type="ORF">ABGN05_07660</name>
</gene>